<dbReference type="GO" id="GO:0005634">
    <property type="term" value="C:nucleus"/>
    <property type="evidence" value="ECO:0007669"/>
    <property type="project" value="TreeGrafter"/>
</dbReference>
<sequence length="876" mass="96860">MQEVAKQLGLKMSNFPIFAALLGNHILPDEDLAAFHWSLLGPDHPLASLKVRAHQLVLPPCDVVIKAVSEYVATIKDASNLDTVGKDIFRHSQSRTDDKIERFKKAVEYYSVATKQRPPQMNPSPFVVAGYPHNQFGVPPIHHNHMGGMPVGKPMFSHHMPPKLPYQHHPFPPGPNSGFVFPPHPMGDLSHFHDDNFLKAGPFSSWSIPYDTNAAKFPNHLTLKPSPSSGHNSSPSSSSDEDQNSAASKHFAVLRLRDTIAGIESAGPAGTVMLYAHARYPRLLKGTYSHVTDARQHKTNWEESSGEKMTQNWGHQSGSGESQQNMGQNESQIPSLLSMATRNHMDITTPPLPPVAPEVLRVAEHRHRRGLMYPYIYHVLTKGEIKLPVCIEDECNTDLPPATILFRPARQYVYGVLFSLAETQRRLERLAMRRRLPVDVPPVIIKEWSAYKGKSPQTPELVSALTFREWTCPNLKKLWLGKAVEDKNRRMRAFLACMKSDTPSMLNPANVPTHLLLMCCVLRYMMQWPGGRILFRHELDSFLAQAVSAQLYEPDQLQELKIEKLDARGVQLAALFMSGVDTALFANDACGQPVPWEHCCPWIYFDGKLFQSKLNRAGREKAPLIDLCDGQAEQAAKVEKMRQSILEGINFNRQPPPPLLPPPPFMPPMMPPFYPVPLYPRAMGSMPPPPPGRNRGFSGVHPIPPQGGKLEIAGMVVGQWAGSKPSRGRGAFGMQVVSVGGPGKGRGRDPAANKMAKPNKKVSKQWVPGCEATARRPQLECRCRRGGDERGFDPPYCWNLGQGSTDSRSPSQVNGTSGNPVTEEESSSQTIACALSRDCSDPCSNGNASHFTGISSEGGDNCRDDKLGPTALQKEE</sequence>
<feature type="region of interest" description="Disordered" evidence="1">
    <location>
        <begin position="299"/>
        <end position="330"/>
    </location>
</feature>
<accession>A0A2G9SII6</accession>
<dbReference type="InterPro" id="IPR026784">
    <property type="entry name" value="Coact_PPARg"/>
</dbReference>
<feature type="compositionally biased region" description="Polar residues" evidence="1">
    <location>
        <begin position="801"/>
        <end position="820"/>
    </location>
</feature>
<gene>
    <name evidence="2" type="ORF">AB205_0031900</name>
</gene>
<name>A0A2G9SII6_AQUCT</name>
<feature type="compositionally biased region" description="Polar residues" evidence="1">
    <location>
        <begin position="307"/>
        <end position="330"/>
    </location>
</feature>
<evidence type="ECO:0008006" key="4">
    <source>
        <dbReference type="Google" id="ProtNLM"/>
    </source>
</evidence>
<feature type="compositionally biased region" description="Basic and acidic residues" evidence="1">
    <location>
        <begin position="860"/>
        <end position="876"/>
    </location>
</feature>
<feature type="compositionally biased region" description="Low complexity" evidence="1">
    <location>
        <begin position="226"/>
        <end position="246"/>
    </location>
</feature>
<dbReference type="PANTHER" id="PTHR15976:SF15">
    <property type="entry name" value="CONSTITUTIVE COACTIVATOR OF PPAR-GAMMA-LIKE PROTEIN 2"/>
    <property type="match status" value="1"/>
</dbReference>
<evidence type="ECO:0000313" key="3">
    <source>
        <dbReference type="Proteomes" id="UP000228934"/>
    </source>
</evidence>
<proteinExistence type="predicted"/>
<feature type="region of interest" description="Disordered" evidence="1">
    <location>
        <begin position="740"/>
        <end position="764"/>
    </location>
</feature>
<organism evidence="2 3">
    <name type="scientific">Aquarana catesbeiana</name>
    <name type="common">American bullfrog</name>
    <name type="synonym">Rana catesbeiana</name>
    <dbReference type="NCBI Taxonomy" id="8400"/>
    <lineage>
        <taxon>Eukaryota</taxon>
        <taxon>Metazoa</taxon>
        <taxon>Chordata</taxon>
        <taxon>Craniata</taxon>
        <taxon>Vertebrata</taxon>
        <taxon>Euteleostomi</taxon>
        <taxon>Amphibia</taxon>
        <taxon>Batrachia</taxon>
        <taxon>Anura</taxon>
        <taxon>Neobatrachia</taxon>
        <taxon>Ranoidea</taxon>
        <taxon>Ranidae</taxon>
        <taxon>Aquarana</taxon>
    </lineage>
</organism>
<feature type="region of interest" description="Disordered" evidence="1">
    <location>
        <begin position="219"/>
        <end position="246"/>
    </location>
</feature>
<reference evidence="3" key="1">
    <citation type="journal article" date="2017" name="Nat. Commun.">
        <title>The North American bullfrog draft genome provides insight into hormonal regulation of long noncoding RNA.</title>
        <authorList>
            <person name="Hammond S.A."/>
            <person name="Warren R.L."/>
            <person name="Vandervalk B.P."/>
            <person name="Kucuk E."/>
            <person name="Khan H."/>
            <person name="Gibb E.A."/>
            <person name="Pandoh P."/>
            <person name="Kirk H."/>
            <person name="Zhao Y."/>
            <person name="Jones M."/>
            <person name="Mungall A.J."/>
            <person name="Coope R."/>
            <person name="Pleasance S."/>
            <person name="Moore R.A."/>
            <person name="Holt R.A."/>
            <person name="Round J.M."/>
            <person name="Ohora S."/>
            <person name="Walle B.V."/>
            <person name="Veldhoen N."/>
            <person name="Helbing C.C."/>
            <person name="Birol I."/>
        </authorList>
    </citation>
    <scope>NUCLEOTIDE SEQUENCE [LARGE SCALE GENOMIC DNA]</scope>
</reference>
<dbReference type="PANTHER" id="PTHR15976">
    <property type="entry name" value="CONSTITUTIVE COACTIVATOR OF PEROXISOME PROLIFERATOR-ACTIVATED RECEPTOR GAMMA"/>
    <property type="match status" value="1"/>
</dbReference>
<protein>
    <recommendedName>
        <fullName evidence="4">Constitutive coactivator of PPAR-gamma-like protein 2</fullName>
    </recommendedName>
</protein>
<dbReference type="AlphaFoldDB" id="A0A2G9SII6"/>
<dbReference type="OrthoDB" id="10061469at2759"/>
<feature type="region of interest" description="Disordered" evidence="1">
    <location>
        <begin position="790"/>
        <end position="829"/>
    </location>
</feature>
<dbReference type="Proteomes" id="UP000228934">
    <property type="component" value="Unassembled WGS sequence"/>
</dbReference>
<evidence type="ECO:0000256" key="1">
    <source>
        <dbReference type="SAM" id="MobiDB-lite"/>
    </source>
</evidence>
<keyword evidence="3" id="KW-1185">Reference proteome</keyword>
<evidence type="ECO:0000313" key="2">
    <source>
        <dbReference type="EMBL" id="PIO39333.1"/>
    </source>
</evidence>
<dbReference type="EMBL" id="KV923955">
    <property type="protein sequence ID" value="PIO39333.1"/>
    <property type="molecule type" value="Genomic_DNA"/>
</dbReference>
<feature type="region of interest" description="Disordered" evidence="1">
    <location>
        <begin position="850"/>
        <end position="876"/>
    </location>
</feature>